<protein>
    <submittedName>
        <fullName evidence="1">Uncharacterized protein</fullName>
    </submittedName>
</protein>
<gene>
    <name evidence="1" type="ORF">LLUT_LOCUS32803</name>
</gene>
<dbReference type="AlphaFoldDB" id="A0AAV1YD78"/>
<reference evidence="1 2" key="1">
    <citation type="submission" date="2024-03" db="EMBL/GenBank/DDBJ databases">
        <authorList>
            <person name="Martinez-Hernandez J."/>
        </authorList>
    </citation>
    <scope>NUCLEOTIDE SEQUENCE [LARGE SCALE GENOMIC DNA]</scope>
</reference>
<name>A0AAV1YD78_LUPLU</name>
<keyword evidence="2" id="KW-1185">Reference proteome</keyword>
<accession>A0AAV1YD78</accession>
<evidence type="ECO:0000313" key="2">
    <source>
        <dbReference type="Proteomes" id="UP001497480"/>
    </source>
</evidence>
<organism evidence="1 2">
    <name type="scientific">Lupinus luteus</name>
    <name type="common">European yellow lupine</name>
    <dbReference type="NCBI Taxonomy" id="3873"/>
    <lineage>
        <taxon>Eukaryota</taxon>
        <taxon>Viridiplantae</taxon>
        <taxon>Streptophyta</taxon>
        <taxon>Embryophyta</taxon>
        <taxon>Tracheophyta</taxon>
        <taxon>Spermatophyta</taxon>
        <taxon>Magnoliopsida</taxon>
        <taxon>eudicotyledons</taxon>
        <taxon>Gunneridae</taxon>
        <taxon>Pentapetalae</taxon>
        <taxon>rosids</taxon>
        <taxon>fabids</taxon>
        <taxon>Fabales</taxon>
        <taxon>Fabaceae</taxon>
        <taxon>Papilionoideae</taxon>
        <taxon>50 kb inversion clade</taxon>
        <taxon>genistoids sensu lato</taxon>
        <taxon>core genistoids</taxon>
        <taxon>Genisteae</taxon>
        <taxon>Lupinus</taxon>
    </lineage>
</organism>
<dbReference type="PANTHER" id="PTHR35750">
    <property type="entry name" value="PHOSPHOLIPID HYDROPEROXIDE GLUTATHIONE PEROXIDASE"/>
    <property type="match status" value="1"/>
</dbReference>
<proteinExistence type="predicted"/>
<dbReference type="PANTHER" id="PTHR35750:SF1">
    <property type="entry name" value="PHOSPHOLIPID HYDROPEROXIDE GLUTATHIONE PEROXIDASE"/>
    <property type="match status" value="1"/>
</dbReference>
<sequence length="149" mass="16615">MGFFRKIAGFLGLSKDQIHEEDDREGGQPRTTPYRVIENGIPRKGFSVPAQVVIDRPHLGPILTPSNSGDGGVQGLGWYVKRLRIDEDGDLADEFLDSSETSTLYVHHLKTETGFKHKGVTRPAKVKQQVLSDGKLMHCVEHRGRLQLV</sequence>
<dbReference type="EMBL" id="CAXHTB010000023">
    <property type="protein sequence ID" value="CAL0331743.1"/>
    <property type="molecule type" value="Genomic_DNA"/>
</dbReference>
<dbReference type="Proteomes" id="UP001497480">
    <property type="component" value="Unassembled WGS sequence"/>
</dbReference>
<comment type="caution">
    <text evidence="1">The sequence shown here is derived from an EMBL/GenBank/DDBJ whole genome shotgun (WGS) entry which is preliminary data.</text>
</comment>
<evidence type="ECO:0000313" key="1">
    <source>
        <dbReference type="EMBL" id="CAL0331743.1"/>
    </source>
</evidence>